<dbReference type="AlphaFoldDB" id="A0A515ENV4"/>
<name>A0A515ENV4_9BURK</name>
<keyword evidence="2" id="KW-1185">Reference proteome</keyword>
<accession>A0A515ENV4</accession>
<dbReference type="EMBL" id="CP036282">
    <property type="protein sequence ID" value="QDL54339.1"/>
    <property type="molecule type" value="Genomic_DNA"/>
</dbReference>
<evidence type="ECO:0000313" key="1">
    <source>
        <dbReference type="EMBL" id="QDL54339.1"/>
    </source>
</evidence>
<reference evidence="2" key="1">
    <citation type="submission" date="2019-02" db="EMBL/GenBank/DDBJ databases">
        <title>Complete genome sequence of Rhodoferax sp. Gr-4.</title>
        <authorList>
            <person name="Jin L."/>
        </authorList>
    </citation>
    <scope>NUCLEOTIDE SEQUENCE [LARGE SCALE GENOMIC DNA]</scope>
    <source>
        <strain evidence="2">Gr-4</strain>
    </source>
</reference>
<dbReference type="KEGG" id="rhg:EXZ61_09270"/>
<gene>
    <name evidence="1" type="ORF">EXZ61_09270</name>
</gene>
<sequence length="71" mass="7564">MVRDSLTIPKLEYAVLETLKDRATKLASPVKKTELIRAGIKAIAAMTDAAFLAAIKAVPSLKTGRPAKATK</sequence>
<protein>
    <submittedName>
        <fullName evidence="1">Uncharacterized protein</fullName>
    </submittedName>
</protein>
<reference evidence="2" key="2">
    <citation type="journal article" date="2020" name="Int. J. Syst. Evol. Microbiol.">
        <title>Genomic insights into a novel species Rhodoferax aquaticus sp. nov., isolated from freshwater.</title>
        <authorList>
            <person name="Li T."/>
            <person name="Zhuo Y."/>
            <person name="Jin C.Z."/>
            <person name="Wu X."/>
            <person name="Ko S.R."/>
            <person name="Jin F.J."/>
            <person name="Ahn C.Y."/>
            <person name="Oh H.M."/>
            <person name="Lee H.G."/>
            <person name="Jin L."/>
        </authorList>
    </citation>
    <scope>NUCLEOTIDE SEQUENCE [LARGE SCALE GENOMIC DNA]</scope>
    <source>
        <strain evidence="2">Gr-4</strain>
    </source>
</reference>
<organism evidence="1 2">
    <name type="scientific">Rhodoferax aquaticus</name>
    <dbReference type="NCBI Taxonomy" id="2527691"/>
    <lineage>
        <taxon>Bacteria</taxon>
        <taxon>Pseudomonadati</taxon>
        <taxon>Pseudomonadota</taxon>
        <taxon>Betaproteobacteria</taxon>
        <taxon>Burkholderiales</taxon>
        <taxon>Comamonadaceae</taxon>
        <taxon>Rhodoferax</taxon>
    </lineage>
</organism>
<proteinExistence type="predicted"/>
<evidence type="ECO:0000313" key="2">
    <source>
        <dbReference type="Proteomes" id="UP000317365"/>
    </source>
</evidence>
<dbReference type="Proteomes" id="UP000317365">
    <property type="component" value="Chromosome"/>
</dbReference>